<reference evidence="2 3" key="1">
    <citation type="submission" date="2024-02" db="EMBL/GenBank/DDBJ databases">
        <authorList>
            <person name="Chen Y."/>
            <person name="Shah S."/>
            <person name="Dougan E. K."/>
            <person name="Thang M."/>
            <person name="Chan C."/>
        </authorList>
    </citation>
    <scope>NUCLEOTIDE SEQUENCE [LARGE SCALE GENOMIC DNA]</scope>
</reference>
<dbReference type="Proteomes" id="UP001642484">
    <property type="component" value="Unassembled WGS sequence"/>
</dbReference>
<proteinExistence type="predicted"/>
<sequence length="484" mass="52150">SCGTLQYGLGLVEQQHSQPQPMPTGDVESEATLRLGDSVSTVPATTQELELRAEVVALHAQLDAMQASKSEERDHPPVPIKRIPPSLCLDNAIFHAEPEREHPDNQLGMSQSTFAPAREESQPLERAEAAEVPAESAMAKVPVEALESAKGQETVEAPVGESAKEAPVQAPVEESAKATPVAEEVEESTKDNAPMEVEESLKDKAPVEVEASALAKPEAPAEDPKVTELKRQLREMEDRMIALQGEKSKGAPSSSSGGPPLAAPPVDPSLSLEQTLDGAPLGDDDLDAELKNLIQQTSSDQQGSGRADSGDANDQPDLRDSKITFLSHKNEGMRLNRFMESSEGAKYPHTQKLFNGTHEEKRQLLRRWVENGGDKKNVKDVEASVVMSKSSATKVKGRMECLSVLEMKRRGWPRNKILACVQKGGGIKDEHCPDDPLLTSYWSITERSKTDTEVTKVEGQVRVGCDAAGAIGAVTSAATVNALR</sequence>
<feature type="compositionally biased region" description="Low complexity" evidence="1">
    <location>
        <begin position="250"/>
        <end position="260"/>
    </location>
</feature>
<evidence type="ECO:0000313" key="3">
    <source>
        <dbReference type="Proteomes" id="UP001642484"/>
    </source>
</evidence>
<feature type="compositionally biased region" description="Basic and acidic residues" evidence="1">
    <location>
        <begin position="117"/>
        <end position="129"/>
    </location>
</feature>
<feature type="region of interest" description="Disordered" evidence="1">
    <location>
        <begin position="1"/>
        <end position="27"/>
    </location>
</feature>
<protein>
    <submittedName>
        <fullName evidence="2">Uncharacterized protein</fullName>
    </submittedName>
</protein>
<accession>A0ABP0PJT7</accession>
<evidence type="ECO:0000256" key="1">
    <source>
        <dbReference type="SAM" id="MobiDB-lite"/>
    </source>
</evidence>
<name>A0ABP0PJT7_9DINO</name>
<comment type="caution">
    <text evidence="2">The sequence shown here is derived from an EMBL/GenBank/DDBJ whole genome shotgun (WGS) entry which is preliminary data.</text>
</comment>
<feature type="region of interest" description="Disordered" evidence="1">
    <location>
        <begin position="297"/>
        <end position="320"/>
    </location>
</feature>
<feature type="non-terminal residue" evidence="2">
    <location>
        <position position="484"/>
    </location>
</feature>
<dbReference type="EMBL" id="CAXAMN010023193">
    <property type="protein sequence ID" value="CAK9075788.1"/>
    <property type="molecule type" value="Genomic_DNA"/>
</dbReference>
<feature type="compositionally biased region" description="Basic and acidic residues" evidence="1">
    <location>
        <begin position="222"/>
        <end position="240"/>
    </location>
</feature>
<evidence type="ECO:0000313" key="2">
    <source>
        <dbReference type="EMBL" id="CAK9075788.1"/>
    </source>
</evidence>
<gene>
    <name evidence="2" type="ORF">CCMP2556_LOCUS37340</name>
</gene>
<keyword evidence="3" id="KW-1185">Reference proteome</keyword>
<organism evidence="2 3">
    <name type="scientific">Durusdinium trenchii</name>
    <dbReference type="NCBI Taxonomy" id="1381693"/>
    <lineage>
        <taxon>Eukaryota</taxon>
        <taxon>Sar</taxon>
        <taxon>Alveolata</taxon>
        <taxon>Dinophyceae</taxon>
        <taxon>Suessiales</taxon>
        <taxon>Symbiodiniaceae</taxon>
        <taxon>Durusdinium</taxon>
    </lineage>
</organism>
<feature type="non-terminal residue" evidence="2">
    <location>
        <position position="1"/>
    </location>
</feature>
<feature type="region of interest" description="Disordered" evidence="1">
    <location>
        <begin position="98"/>
        <end position="285"/>
    </location>
</feature>